<keyword evidence="6" id="KW-1133">Transmembrane helix</keyword>
<keyword evidence="4" id="KW-0998">Cell outer membrane</keyword>
<dbReference type="GO" id="GO:0042597">
    <property type="term" value="C:periplasmic space"/>
    <property type="evidence" value="ECO:0007669"/>
    <property type="project" value="UniProtKB-SubCell"/>
</dbReference>
<evidence type="ECO:0008006" key="9">
    <source>
        <dbReference type="Google" id="ProtNLM"/>
    </source>
</evidence>
<evidence type="ECO:0000256" key="4">
    <source>
        <dbReference type="ARBA" id="ARBA00023237"/>
    </source>
</evidence>
<dbReference type="InterPro" id="IPR012902">
    <property type="entry name" value="N_methyl_site"/>
</dbReference>
<name>A0A246BJG5_9DEIO</name>
<accession>A0A246BJG5</accession>
<dbReference type="AlphaFoldDB" id="A0A246BJG5"/>
<reference evidence="7 8" key="1">
    <citation type="submission" date="2017-05" db="EMBL/GenBank/DDBJ databases">
        <title>De novo genome assembly of Deniococcus indicus strain DR1.</title>
        <authorList>
            <person name="Chauhan D."/>
            <person name="Yennamalli R.M."/>
            <person name="Priyadarshini R."/>
        </authorList>
    </citation>
    <scope>NUCLEOTIDE SEQUENCE [LARGE SCALE GENOMIC DNA]</scope>
    <source>
        <strain evidence="7 8">DR1</strain>
    </source>
</reference>
<feature type="compositionally biased region" description="Low complexity" evidence="5">
    <location>
        <begin position="230"/>
        <end position="248"/>
    </location>
</feature>
<dbReference type="NCBIfam" id="TIGR02532">
    <property type="entry name" value="IV_pilin_GFxxxE"/>
    <property type="match status" value="1"/>
</dbReference>
<evidence type="ECO:0000313" key="8">
    <source>
        <dbReference type="Proteomes" id="UP000197208"/>
    </source>
</evidence>
<dbReference type="SUPFAM" id="SSF54523">
    <property type="entry name" value="Pili subunits"/>
    <property type="match status" value="1"/>
</dbReference>
<dbReference type="InterPro" id="IPR045584">
    <property type="entry name" value="Pilin-like"/>
</dbReference>
<evidence type="ECO:0000256" key="6">
    <source>
        <dbReference type="SAM" id="Phobius"/>
    </source>
</evidence>
<feature type="compositionally biased region" description="Pro residues" evidence="5">
    <location>
        <begin position="214"/>
        <end position="224"/>
    </location>
</feature>
<evidence type="ECO:0000256" key="2">
    <source>
        <dbReference type="ARBA" id="ARBA00004418"/>
    </source>
</evidence>
<sequence length="399" mass="42792">MHGTVHPMTTAQTVSLSPPTWWELCWPGGAFRVRSPAPHPDLFDGAWQRPLQSGVHPLAHHLGNGGTVLWSDGTLLPGVGDLTLPILSRPWLSLLSALRSPTDTAAAHRQLRSDLLHVAACSPDPTWSAPQTEHGLHVQVTTCGPWTLYRLHAGTLRHFIFPETIPAWALDELDARTVRLWDEQDPEQSPVILWPHARPLDDLLTALRTPPPVNVKTPPTPPLASPTHLAPTSLSTRPASTPTTSSASDMPPRTPGFTLIEILLVTALLGLLAAALMPTVTGARQRPYNTAALKCGRAIVTFETTAPLTLGRYVSDVADMGRDVKAACITAGVQVAPDGARATTPDAPTPQAVTTTATAYAFQVFHPRGNGYYLFAPPSGAASGGRLSHLHRWPTQETP</sequence>
<feature type="transmembrane region" description="Helical" evidence="6">
    <location>
        <begin position="256"/>
        <end position="277"/>
    </location>
</feature>
<dbReference type="Proteomes" id="UP000197208">
    <property type="component" value="Unassembled WGS sequence"/>
</dbReference>
<evidence type="ECO:0000256" key="1">
    <source>
        <dbReference type="ARBA" id="ARBA00004203"/>
    </source>
</evidence>
<protein>
    <recommendedName>
        <fullName evidence="9">Prepilin-type cleavage/methylation domain-containing protein</fullName>
    </recommendedName>
</protein>
<gene>
    <name evidence="7" type="ORF">CBQ26_11940</name>
</gene>
<keyword evidence="8" id="KW-1185">Reference proteome</keyword>
<organism evidence="7 8">
    <name type="scientific">Deinococcus indicus</name>
    <dbReference type="NCBI Taxonomy" id="223556"/>
    <lineage>
        <taxon>Bacteria</taxon>
        <taxon>Thermotogati</taxon>
        <taxon>Deinococcota</taxon>
        <taxon>Deinococci</taxon>
        <taxon>Deinococcales</taxon>
        <taxon>Deinococcaceae</taxon>
        <taxon>Deinococcus</taxon>
    </lineage>
</organism>
<evidence type="ECO:0000256" key="3">
    <source>
        <dbReference type="ARBA" id="ARBA00022764"/>
    </source>
</evidence>
<proteinExistence type="predicted"/>
<feature type="region of interest" description="Disordered" evidence="5">
    <location>
        <begin position="214"/>
        <end position="252"/>
    </location>
</feature>
<evidence type="ECO:0000256" key="5">
    <source>
        <dbReference type="SAM" id="MobiDB-lite"/>
    </source>
</evidence>
<comment type="subcellular location">
    <subcellularLocation>
        <location evidence="1">Cell outer membrane</location>
        <topology evidence="1">Single-pass membrane protein</topology>
    </subcellularLocation>
    <subcellularLocation>
        <location evidence="2">Periplasm</location>
    </subcellularLocation>
</comment>
<keyword evidence="6" id="KW-0812">Transmembrane</keyword>
<evidence type="ECO:0000313" key="7">
    <source>
        <dbReference type="EMBL" id="OWL95464.1"/>
    </source>
</evidence>
<dbReference type="Gene3D" id="3.30.700.10">
    <property type="entry name" value="Glycoprotein, Type 4 Pilin"/>
    <property type="match status" value="1"/>
</dbReference>
<comment type="caution">
    <text evidence="7">The sequence shown here is derived from an EMBL/GenBank/DDBJ whole genome shotgun (WGS) entry which is preliminary data.</text>
</comment>
<dbReference type="GO" id="GO:0009279">
    <property type="term" value="C:cell outer membrane"/>
    <property type="evidence" value="ECO:0007669"/>
    <property type="project" value="UniProtKB-SubCell"/>
</dbReference>
<dbReference type="EMBL" id="NHMK01000016">
    <property type="protein sequence ID" value="OWL95464.1"/>
    <property type="molecule type" value="Genomic_DNA"/>
</dbReference>
<keyword evidence="6" id="KW-0472">Membrane</keyword>
<keyword evidence="3" id="KW-0574">Periplasm</keyword>